<protein>
    <recommendedName>
        <fullName evidence="1">Protein kinase domain-containing protein</fullName>
    </recommendedName>
</protein>
<name>A0ABP9EW23_9GAMM</name>
<dbReference type="Gene3D" id="1.10.510.10">
    <property type="entry name" value="Transferase(Phosphotransferase) domain 1"/>
    <property type="match status" value="1"/>
</dbReference>
<comment type="caution">
    <text evidence="2">The sequence shown here is derived from an EMBL/GenBank/DDBJ whole genome shotgun (WGS) entry which is preliminary data.</text>
</comment>
<keyword evidence="3" id="KW-1185">Reference proteome</keyword>
<dbReference type="InterPro" id="IPR011009">
    <property type="entry name" value="Kinase-like_dom_sf"/>
</dbReference>
<gene>
    <name evidence="2" type="ORF">GCM10023333_22220</name>
</gene>
<evidence type="ECO:0000313" key="3">
    <source>
        <dbReference type="Proteomes" id="UP001499988"/>
    </source>
</evidence>
<dbReference type="InterPro" id="IPR000719">
    <property type="entry name" value="Prot_kinase_dom"/>
</dbReference>
<proteinExistence type="predicted"/>
<dbReference type="Pfam" id="PF00069">
    <property type="entry name" value="Pkinase"/>
    <property type="match status" value="1"/>
</dbReference>
<dbReference type="RefSeq" id="WP_345335462.1">
    <property type="nucleotide sequence ID" value="NZ_BAABJZ010000076.1"/>
</dbReference>
<dbReference type="EMBL" id="BAABJZ010000076">
    <property type="protein sequence ID" value="GAA4888438.1"/>
    <property type="molecule type" value="Genomic_DNA"/>
</dbReference>
<dbReference type="CDD" id="cd00180">
    <property type="entry name" value="PKc"/>
    <property type="match status" value="1"/>
</dbReference>
<accession>A0ABP9EW23</accession>
<dbReference type="Pfam" id="PF08378">
    <property type="entry name" value="NERD"/>
    <property type="match status" value="1"/>
</dbReference>
<feature type="domain" description="Protein kinase" evidence="1">
    <location>
        <begin position="369"/>
        <end position="685"/>
    </location>
</feature>
<dbReference type="PANTHER" id="PTHR24361">
    <property type="entry name" value="MITOGEN-ACTIVATED KINASE KINASE KINASE"/>
    <property type="match status" value="1"/>
</dbReference>
<organism evidence="2 3">
    <name type="scientific">Ferrimonas pelagia</name>
    <dbReference type="NCBI Taxonomy" id="1177826"/>
    <lineage>
        <taxon>Bacteria</taxon>
        <taxon>Pseudomonadati</taxon>
        <taxon>Pseudomonadota</taxon>
        <taxon>Gammaproteobacteria</taxon>
        <taxon>Alteromonadales</taxon>
        <taxon>Ferrimonadaceae</taxon>
        <taxon>Ferrimonas</taxon>
    </lineage>
</organism>
<reference evidence="3" key="1">
    <citation type="journal article" date="2019" name="Int. J. Syst. Evol. Microbiol.">
        <title>The Global Catalogue of Microorganisms (GCM) 10K type strain sequencing project: providing services to taxonomists for standard genome sequencing and annotation.</title>
        <authorList>
            <consortium name="The Broad Institute Genomics Platform"/>
            <consortium name="The Broad Institute Genome Sequencing Center for Infectious Disease"/>
            <person name="Wu L."/>
            <person name="Ma J."/>
        </authorList>
    </citation>
    <scope>NUCLEOTIDE SEQUENCE [LARGE SCALE GENOMIC DNA]</scope>
    <source>
        <strain evidence="3">JCM 18401</strain>
    </source>
</reference>
<dbReference type="InterPro" id="IPR011528">
    <property type="entry name" value="NERD"/>
</dbReference>
<dbReference type="Proteomes" id="UP001499988">
    <property type="component" value="Unassembled WGS sequence"/>
</dbReference>
<sequence>MELHFKSISGKDNVGDFTWIHRTGRQAIIADMVSGTDVGRGLTLLKSWLEECQKPEVFDPKALIGSVHAMFQEESLQATLGVVTRTHQGYECHVVGNLRLFQVAGGLECYPGTQVESQPLSVVGQNQAPVINQLTMTPHDSTLFMLTSDGLDSQVLCESDASYSSLIAGNQYRQFLPAVADRDWSALLFPMGEAHSFIRDEWPYNPFVGPQEERMHERRGLAELATELFKYEQFNGFRILSCPPILSDNASRLFDGLIIYPFGVLPVELKDHHGDIKIEMATSQRNSMWVANDRGEHCFSNPVHKLRESIRRFGDHPAFKGLDPMLKNAGLVVFTSPYAKVQCGYQGQLTPAPFYQAGEVMVAHTEHLGQMLLGFCKGRFGKKLKHRLDESEINRIVSQLIDIAPASGGDRIVIGDYQCSQTPIASESTDYYQIYDAWEDEHHLWAKRFMIDHLSRVHRQAEIQSLGREAQILKRLARKSIDGVQHFDGKEETDDNLYIFLQAAPSVSLKAWMETSRTRGERIKLLLSLAQILKGIQSVGEPMIIHRAINPNNIRIDEAGNPLLINFELCQLETVATLPLNARRTFAASYQAPEVNEPGQSLSYSADIFSLGVLAVELLRGSLPFKESAKELIAKGRRRAFWGGLCQDMGIATSHAEFLQRVLHNVARHRPAIDDVIKVIGSWND</sequence>
<evidence type="ECO:0000313" key="2">
    <source>
        <dbReference type="EMBL" id="GAA4888438.1"/>
    </source>
</evidence>
<dbReference type="PANTHER" id="PTHR24361:SF678">
    <property type="entry name" value="SPORULATION-SPECIFIC PROTEIN 1"/>
    <property type="match status" value="1"/>
</dbReference>
<evidence type="ECO:0000259" key="1">
    <source>
        <dbReference type="PROSITE" id="PS50011"/>
    </source>
</evidence>
<dbReference type="SUPFAM" id="SSF56112">
    <property type="entry name" value="Protein kinase-like (PK-like)"/>
    <property type="match status" value="1"/>
</dbReference>
<dbReference type="SMART" id="SM00220">
    <property type="entry name" value="S_TKc"/>
    <property type="match status" value="1"/>
</dbReference>
<dbReference type="PROSITE" id="PS50011">
    <property type="entry name" value="PROTEIN_KINASE_DOM"/>
    <property type="match status" value="1"/>
</dbReference>
<dbReference type="InterPro" id="IPR053235">
    <property type="entry name" value="Ser_Thr_kinase"/>
</dbReference>